<evidence type="ECO:0000313" key="2">
    <source>
        <dbReference type="Proteomes" id="UP000317078"/>
    </source>
</evidence>
<gene>
    <name evidence="1" type="ORF">EAH89_18030</name>
</gene>
<comment type="caution">
    <text evidence="1">The sequence shown here is derived from an EMBL/GenBank/DDBJ whole genome shotgun (WGS) entry which is preliminary data.</text>
</comment>
<name>A0A502FSN6_9PROT</name>
<reference evidence="1 2" key="1">
    <citation type="journal article" date="2019" name="Environ. Microbiol.">
        <title>Species interactions and distinct microbial communities in high Arctic permafrost affected cryosols are associated with the CH4 and CO2 gas fluxes.</title>
        <authorList>
            <person name="Altshuler I."/>
            <person name="Hamel J."/>
            <person name="Turney S."/>
            <person name="Magnuson E."/>
            <person name="Levesque R."/>
            <person name="Greer C."/>
            <person name="Whyte L.G."/>
        </authorList>
    </citation>
    <scope>NUCLEOTIDE SEQUENCE [LARGE SCALE GENOMIC DNA]</scope>
    <source>
        <strain evidence="1 2">S9.3B</strain>
    </source>
</reference>
<protein>
    <submittedName>
        <fullName evidence="1">Uncharacterized protein</fullName>
    </submittedName>
</protein>
<dbReference type="AlphaFoldDB" id="A0A502FSN6"/>
<keyword evidence="2" id="KW-1185">Reference proteome</keyword>
<evidence type="ECO:0000313" key="1">
    <source>
        <dbReference type="EMBL" id="TPG52464.1"/>
    </source>
</evidence>
<dbReference type="Proteomes" id="UP000317078">
    <property type="component" value="Unassembled WGS sequence"/>
</dbReference>
<accession>A0A502FSN6</accession>
<dbReference type="EMBL" id="RCZP01000020">
    <property type="protein sequence ID" value="TPG52464.1"/>
    <property type="molecule type" value="Genomic_DNA"/>
</dbReference>
<proteinExistence type="predicted"/>
<organism evidence="1 2">
    <name type="scientific">Muricoccus nepalensis</name>
    <dbReference type="NCBI Taxonomy" id="1854500"/>
    <lineage>
        <taxon>Bacteria</taxon>
        <taxon>Pseudomonadati</taxon>
        <taxon>Pseudomonadota</taxon>
        <taxon>Alphaproteobacteria</taxon>
        <taxon>Acetobacterales</taxon>
        <taxon>Roseomonadaceae</taxon>
        <taxon>Muricoccus</taxon>
    </lineage>
</organism>
<sequence>MGSAAIEVLPEPLPTAGFVPYGATTTEVVGESLLRDRGTSLADMAGHIAAGGHLVRVVVVELAATGDYVPHIRCSWQPELGYRPIAMRRHEGSRSWSDFRALRRALVGLGYTGPVVVYPEGHPRLACLGIGTPD</sequence>